<dbReference type="EMBL" id="QUSW01000001">
    <property type="protein sequence ID" value="RQP26007.1"/>
    <property type="molecule type" value="Genomic_DNA"/>
</dbReference>
<dbReference type="NCBIfam" id="TIGR01843">
    <property type="entry name" value="type_I_hlyD"/>
    <property type="match status" value="1"/>
</dbReference>
<dbReference type="AlphaFoldDB" id="A0A3N7HUK5"/>
<evidence type="ECO:0000256" key="4">
    <source>
        <dbReference type="ARBA" id="ARBA00022475"/>
    </source>
</evidence>
<dbReference type="PANTHER" id="PTHR30386">
    <property type="entry name" value="MEMBRANE FUSION SUBUNIT OF EMRAB-TOLC MULTIDRUG EFFLUX PUMP"/>
    <property type="match status" value="1"/>
</dbReference>
<keyword evidence="7 9" id="KW-1133">Transmembrane helix</keyword>
<keyword evidence="5 9" id="KW-0997">Cell inner membrane</keyword>
<dbReference type="RefSeq" id="WP_124538675.1">
    <property type="nucleotide sequence ID" value="NZ_QUSW01000001.1"/>
</dbReference>
<dbReference type="GO" id="GO:0015031">
    <property type="term" value="P:protein transport"/>
    <property type="evidence" value="ECO:0007669"/>
    <property type="project" value="InterPro"/>
</dbReference>
<evidence type="ECO:0000259" key="11">
    <source>
        <dbReference type="Pfam" id="PF25988"/>
    </source>
</evidence>
<feature type="coiled-coil region" evidence="10">
    <location>
        <begin position="291"/>
        <end position="318"/>
    </location>
</feature>
<evidence type="ECO:0000256" key="10">
    <source>
        <dbReference type="SAM" id="Coils"/>
    </source>
</evidence>
<dbReference type="OrthoDB" id="9775513at2"/>
<evidence type="ECO:0000256" key="6">
    <source>
        <dbReference type="ARBA" id="ARBA00022692"/>
    </source>
</evidence>
<feature type="transmembrane region" description="Helical" evidence="9">
    <location>
        <begin position="58"/>
        <end position="79"/>
    </location>
</feature>
<evidence type="ECO:0000256" key="7">
    <source>
        <dbReference type="ARBA" id="ARBA00022989"/>
    </source>
</evidence>
<dbReference type="Gene3D" id="2.40.30.170">
    <property type="match status" value="1"/>
</dbReference>
<reference evidence="13 14" key="2">
    <citation type="submission" date="2018-12" db="EMBL/GenBank/DDBJ databases">
        <title>Rhizobacter gummiphilus sp. nov., a rubber-degrading bacterium isolated from the soil of a botanical garden in Japan.</title>
        <authorList>
            <person name="Shunsuke S.S."/>
        </authorList>
    </citation>
    <scope>NUCLEOTIDE SEQUENCE [LARGE SCALE GENOMIC DNA]</scope>
    <source>
        <strain evidence="13 14">S-16</strain>
    </source>
</reference>
<keyword evidence="8 9" id="KW-0472">Membrane</keyword>
<accession>A0A3N7HUK5</accession>
<keyword evidence="14" id="KW-1185">Reference proteome</keyword>
<evidence type="ECO:0000259" key="12">
    <source>
        <dbReference type="Pfam" id="PF26002"/>
    </source>
</evidence>
<comment type="caution">
    <text evidence="13">The sequence shown here is derived from an EMBL/GenBank/DDBJ whole genome shotgun (WGS) entry which is preliminary data.</text>
</comment>
<reference evidence="13 14" key="1">
    <citation type="submission" date="2018-08" db="EMBL/GenBank/DDBJ databases">
        <authorList>
            <person name="Khan S.A."/>
            <person name="Jeon C.O."/>
            <person name="Chun B.H."/>
            <person name="Jeong S.E."/>
        </authorList>
    </citation>
    <scope>NUCLEOTIDE SEQUENCE [LARGE SCALE GENOMIC DNA]</scope>
    <source>
        <strain evidence="13 14">S-16</strain>
    </source>
</reference>
<dbReference type="PRINTS" id="PR01490">
    <property type="entry name" value="RTXTOXIND"/>
</dbReference>
<dbReference type="InterPro" id="IPR010129">
    <property type="entry name" value="T1SS_HlyD"/>
</dbReference>
<feature type="domain" description="CyaD-like alpha-helical hairpin" evidence="11">
    <location>
        <begin position="127"/>
        <end position="321"/>
    </location>
</feature>
<dbReference type="Pfam" id="PF26002">
    <property type="entry name" value="Beta-barrel_AprE"/>
    <property type="match status" value="1"/>
</dbReference>
<proteinExistence type="inferred from homology"/>
<comment type="subcellular location">
    <subcellularLocation>
        <location evidence="1 9">Cell inner membrane</location>
        <topology evidence="1 9">Single-pass membrane protein</topology>
    </subcellularLocation>
</comment>
<sequence length="471" mass="50885">MLVLQAYADLARRYASVFTASWAVRHHLQSPDRLDHELAFLPASLELAETPVHPAPRWTMVGIGVLAIIVVLIGLVGQLDIVASTKGKLVPNAGVKVVQPAITGVVRRILVHDSQRVAAGELLMELDPRQAAADSSKVRSTRVAAALAAARAIALLEAQQSGRSPVLMPVEGAGASDLDAAQNLAEGLAKEYRDKLAGAQADLARREAELQSTQHQIAKLRATAPLARQQAADFKALVERKYVAKSEYLDKEQNALQQEHELDAQISHAHELRAAIVGQRSTVAGITSQFRREQLDALERAKQQLAQVRDEETKAETREGLTTLRAPVSGTVQQLSVHTVGGVVTTAQHLMDIVPDDAMEVEVTVENKDIGFVRAGQAAVVKIDAFPYTRFGLLHGTVKSVSNDAIPDKKLGLSFIARVALPTNRMNINGQWVNLTAGMSATAEINTGKRSVAGYFLDPLARATQESLRER</sequence>
<keyword evidence="10" id="KW-0175">Coiled coil</keyword>
<protein>
    <recommendedName>
        <fullName evidence="9">Membrane fusion protein (MFP) family protein</fullName>
    </recommendedName>
</protein>
<evidence type="ECO:0000256" key="9">
    <source>
        <dbReference type="RuleBase" id="RU365093"/>
    </source>
</evidence>
<dbReference type="InterPro" id="IPR050739">
    <property type="entry name" value="MFP"/>
</dbReference>
<dbReference type="PANTHER" id="PTHR30386:SF26">
    <property type="entry name" value="TRANSPORT PROTEIN COMB"/>
    <property type="match status" value="1"/>
</dbReference>
<evidence type="ECO:0000256" key="3">
    <source>
        <dbReference type="ARBA" id="ARBA00022448"/>
    </source>
</evidence>
<evidence type="ECO:0000256" key="5">
    <source>
        <dbReference type="ARBA" id="ARBA00022519"/>
    </source>
</evidence>
<feature type="coiled-coil region" evidence="10">
    <location>
        <begin position="189"/>
        <end position="223"/>
    </location>
</feature>
<feature type="domain" description="AprE-like beta-barrel" evidence="12">
    <location>
        <begin position="360"/>
        <end position="448"/>
    </location>
</feature>
<dbReference type="Proteomes" id="UP000267464">
    <property type="component" value="Unassembled WGS sequence"/>
</dbReference>
<dbReference type="GO" id="GO:0005886">
    <property type="term" value="C:plasma membrane"/>
    <property type="evidence" value="ECO:0007669"/>
    <property type="project" value="UniProtKB-SubCell"/>
</dbReference>
<keyword evidence="4 9" id="KW-1003">Cell membrane</keyword>
<dbReference type="Pfam" id="PF25988">
    <property type="entry name" value="HH_CyaD"/>
    <property type="match status" value="1"/>
</dbReference>
<dbReference type="InterPro" id="IPR059040">
    <property type="entry name" value="HH_CyaD-like"/>
</dbReference>
<gene>
    <name evidence="13" type="ORF">DZC73_02840</name>
</gene>
<keyword evidence="3 9" id="KW-0813">Transport</keyword>
<evidence type="ECO:0000313" key="14">
    <source>
        <dbReference type="Proteomes" id="UP000267464"/>
    </source>
</evidence>
<evidence type="ECO:0000256" key="1">
    <source>
        <dbReference type="ARBA" id="ARBA00004377"/>
    </source>
</evidence>
<name>A0A3N7HUK5_9BURK</name>
<comment type="similarity">
    <text evidence="2 9">Belongs to the membrane fusion protein (MFP) (TC 8.A.1) family.</text>
</comment>
<evidence type="ECO:0000256" key="2">
    <source>
        <dbReference type="ARBA" id="ARBA00009477"/>
    </source>
</evidence>
<organism evidence="13 14">
    <name type="scientific">Piscinibacter terrae</name>
    <dbReference type="NCBI Taxonomy" id="2496871"/>
    <lineage>
        <taxon>Bacteria</taxon>
        <taxon>Pseudomonadati</taxon>
        <taxon>Pseudomonadota</taxon>
        <taxon>Betaproteobacteria</taxon>
        <taxon>Burkholderiales</taxon>
        <taxon>Sphaerotilaceae</taxon>
        <taxon>Piscinibacter</taxon>
    </lineage>
</organism>
<keyword evidence="6 9" id="KW-0812">Transmembrane</keyword>
<evidence type="ECO:0000256" key="8">
    <source>
        <dbReference type="ARBA" id="ARBA00023136"/>
    </source>
</evidence>
<dbReference type="Gene3D" id="1.10.287.470">
    <property type="entry name" value="Helix hairpin bin"/>
    <property type="match status" value="1"/>
</dbReference>
<dbReference type="InterPro" id="IPR058982">
    <property type="entry name" value="Beta-barrel_AprE"/>
</dbReference>
<dbReference type="Gene3D" id="2.40.50.100">
    <property type="match status" value="1"/>
</dbReference>
<evidence type="ECO:0000313" key="13">
    <source>
        <dbReference type="EMBL" id="RQP26007.1"/>
    </source>
</evidence>